<dbReference type="Proteomes" id="UP000325313">
    <property type="component" value="Unassembled WGS sequence"/>
</dbReference>
<reference evidence="1 2" key="1">
    <citation type="submission" date="2019-05" db="EMBL/GenBank/DDBJ databases">
        <title>Emergence of the Ug99 lineage of the wheat stem rust pathogen through somatic hybridization.</title>
        <authorList>
            <person name="Li F."/>
            <person name="Upadhyaya N.M."/>
            <person name="Sperschneider J."/>
            <person name="Matny O."/>
            <person name="Nguyen-Phuc H."/>
            <person name="Mago R."/>
            <person name="Raley C."/>
            <person name="Miller M.E."/>
            <person name="Silverstein K.A.T."/>
            <person name="Henningsen E."/>
            <person name="Hirsch C.D."/>
            <person name="Visser B."/>
            <person name="Pretorius Z.A."/>
            <person name="Steffenson B.J."/>
            <person name="Schwessinger B."/>
            <person name="Dodds P.N."/>
            <person name="Figueroa M."/>
        </authorList>
    </citation>
    <scope>NUCLEOTIDE SEQUENCE [LARGE SCALE GENOMIC DNA]</scope>
    <source>
        <strain evidence="1 2">Ug99</strain>
    </source>
</reference>
<comment type="caution">
    <text evidence="1">The sequence shown here is derived from an EMBL/GenBank/DDBJ whole genome shotgun (WGS) entry which is preliminary data.</text>
</comment>
<sequence>MAESGNNFISNRVYQRNSWDLAGKAKTLEIFFLDRLNSGTSGSDLNDTMKIWPKGHLASRNWSAEEDGWCYQSGTSRHRPGHKYYLAASSQSPSPA</sequence>
<name>A0A5B0S6P2_PUCGR</name>
<dbReference type="EMBL" id="VDEP01000071">
    <property type="protein sequence ID" value="KAA1133482.1"/>
    <property type="molecule type" value="Genomic_DNA"/>
</dbReference>
<protein>
    <submittedName>
        <fullName evidence="1">Uncharacterized protein</fullName>
    </submittedName>
</protein>
<dbReference type="AlphaFoldDB" id="A0A5B0S6P2"/>
<evidence type="ECO:0000313" key="2">
    <source>
        <dbReference type="Proteomes" id="UP000325313"/>
    </source>
</evidence>
<accession>A0A5B0S6P2</accession>
<proteinExistence type="predicted"/>
<organism evidence="1 2">
    <name type="scientific">Puccinia graminis f. sp. tritici</name>
    <dbReference type="NCBI Taxonomy" id="56615"/>
    <lineage>
        <taxon>Eukaryota</taxon>
        <taxon>Fungi</taxon>
        <taxon>Dikarya</taxon>
        <taxon>Basidiomycota</taxon>
        <taxon>Pucciniomycotina</taxon>
        <taxon>Pucciniomycetes</taxon>
        <taxon>Pucciniales</taxon>
        <taxon>Pucciniaceae</taxon>
        <taxon>Puccinia</taxon>
    </lineage>
</organism>
<evidence type="ECO:0000313" key="1">
    <source>
        <dbReference type="EMBL" id="KAA1133482.1"/>
    </source>
</evidence>
<gene>
    <name evidence="1" type="ORF">PGTUg99_016521</name>
</gene>